<sequence>MFLEIAISIQLSAVSVQWLELTQNSLATWRKALLKTLSLPTYPTDADKLMLTKQCDRTQFSDPCLTRKS</sequence>
<dbReference type="EMBL" id="JAMPLM010000009">
    <property type="protein sequence ID" value="MEP1059153.1"/>
    <property type="molecule type" value="Genomic_DNA"/>
</dbReference>
<keyword evidence="2" id="KW-1185">Reference proteome</keyword>
<dbReference type="RefSeq" id="WP_190448918.1">
    <property type="nucleotide sequence ID" value="NZ_JAMPLM010000009.1"/>
</dbReference>
<name>A0ABV0KIS9_9CYAN</name>
<evidence type="ECO:0000313" key="1">
    <source>
        <dbReference type="EMBL" id="MEP1059153.1"/>
    </source>
</evidence>
<organism evidence="1 2">
    <name type="scientific">Stenomitos frigidus AS-A4</name>
    <dbReference type="NCBI Taxonomy" id="2933935"/>
    <lineage>
        <taxon>Bacteria</taxon>
        <taxon>Bacillati</taxon>
        <taxon>Cyanobacteriota</taxon>
        <taxon>Cyanophyceae</taxon>
        <taxon>Leptolyngbyales</taxon>
        <taxon>Leptolyngbyaceae</taxon>
        <taxon>Stenomitos</taxon>
    </lineage>
</organism>
<protein>
    <submittedName>
        <fullName evidence="1">Uncharacterized protein</fullName>
    </submittedName>
</protein>
<dbReference type="Proteomes" id="UP001476950">
    <property type="component" value="Unassembled WGS sequence"/>
</dbReference>
<reference evidence="1 2" key="1">
    <citation type="submission" date="2022-04" db="EMBL/GenBank/DDBJ databases">
        <title>Positive selection, recombination, and allopatry shape intraspecific diversity of widespread and dominant cyanobacteria.</title>
        <authorList>
            <person name="Wei J."/>
            <person name="Shu W."/>
            <person name="Hu C."/>
        </authorList>
    </citation>
    <scope>NUCLEOTIDE SEQUENCE [LARGE SCALE GENOMIC DNA]</scope>
    <source>
        <strain evidence="1 2">AS-A4</strain>
    </source>
</reference>
<evidence type="ECO:0000313" key="2">
    <source>
        <dbReference type="Proteomes" id="UP001476950"/>
    </source>
</evidence>
<gene>
    <name evidence="1" type="ORF">NDI38_11960</name>
</gene>
<proteinExistence type="predicted"/>
<comment type="caution">
    <text evidence="1">The sequence shown here is derived from an EMBL/GenBank/DDBJ whole genome shotgun (WGS) entry which is preliminary data.</text>
</comment>
<accession>A0ABV0KIS9</accession>